<gene>
    <name evidence="3" type="ORF">OB2597_02682</name>
</gene>
<dbReference type="GO" id="GO:0005576">
    <property type="term" value="C:extracellular region"/>
    <property type="evidence" value="ECO:0007669"/>
    <property type="project" value="TreeGrafter"/>
</dbReference>
<evidence type="ECO:0000259" key="2">
    <source>
        <dbReference type="Pfam" id="PF07007"/>
    </source>
</evidence>
<dbReference type="PANTHER" id="PTHR37549">
    <property type="entry name" value="LIPOPROTEIN LPRI"/>
    <property type="match status" value="1"/>
</dbReference>
<sequence length="202" mass="21913">MIPNRLFALVLLFALPGAGHAQEGPAFDCAKAESSAEKLVCDDPALAALDRRLADRFAAALSVTRGLDTGAKEVEDNLRATQRGWIKGRDECWKDPDLRACVEAEYLRREAELVAEFLLEEASGVRDLVCGDAGRSLTVYEFATELPAVRVEEGDGVHVGALVSPDTPRDYYVILWGGVALGGAEPRIRDIYGETTTCRFVG</sequence>
<dbReference type="InterPro" id="IPR052755">
    <property type="entry name" value="Lysozyme_Inhibitor_LprI"/>
</dbReference>
<keyword evidence="1" id="KW-0732">Signal</keyword>
<name>A3TXD0_PSEBH</name>
<dbReference type="Gene3D" id="1.20.1270.180">
    <property type="match status" value="1"/>
</dbReference>
<dbReference type="Proteomes" id="UP000004318">
    <property type="component" value="Unassembled WGS sequence"/>
</dbReference>
<proteinExistence type="predicted"/>
<accession>A3TXD0</accession>
<protein>
    <recommendedName>
        <fullName evidence="2">Lysozyme inhibitor LprI-like N-terminal domain-containing protein</fullName>
    </recommendedName>
</protein>
<feature type="domain" description="Lysozyme inhibitor LprI-like N-terminal" evidence="2">
    <location>
        <begin position="29"/>
        <end position="92"/>
    </location>
</feature>
<evidence type="ECO:0000313" key="3">
    <source>
        <dbReference type="EMBL" id="EAQ03490.1"/>
    </source>
</evidence>
<keyword evidence="4" id="KW-1185">Reference proteome</keyword>
<evidence type="ECO:0000256" key="1">
    <source>
        <dbReference type="SAM" id="SignalP"/>
    </source>
</evidence>
<dbReference type="AlphaFoldDB" id="A3TXD0"/>
<evidence type="ECO:0000313" key="4">
    <source>
        <dbReference type="Proteomes" id="UP000004318"/>
    </source>
</evidence>
<dbReference type="Pfam" id="PF07007">
    <property type="entry name" value="LprI"/>
    <property type="match status" value="1"/>
</dbReference>
<organism evidence="3 4">
    <name type="scientific">Pseudooceanicola batsensis (strain ATCC BAA-863 / DSM 15984 / KCTC 12145 / HTCC2597)</name>
    <name type="common">Oceanicola batsensis</name>
    <dbReference type="NCBI Taxonomy" id="252305"/>
    <lineage>
        <taxon>Bacteria</taxon>
        <taxon>Pseudomonadati</taxon>
        <taxon>Pseudomonadota</taxon>
        <taxon>Alphaproteobacteria</taxon>
        <taxon>Rhodobacterales</taxon>
        <taxon>Paracoccaceae</taxon>
        <taxon>Pseudooceanicola</taxon>
    </lineage>
</organism>
<dbReference type="PANTHER" id="PTHR37549:SF1">
    <property type="entry name" value="LIPOPROTEIN LPRI"/>
    <property type="match status" value="1"/>
</dbReference>
<feature type="signal peptide" evidence="1">
    <location>
        <begin position="1"/>
        <end position="21"/>
    </location>
</feature>
<dbReference type="RefSeq" id="WP_009804790.1">
    <property type="nucleotide sequence ID" value="NZ_CH724131.1"/>
</dbReference>
<dbReference type="eggNOG" id="COG4461">
    <property type="taxonomic scope" value="Bacteria"/>
</dbReference>
<reference evidence="3 4" key="1">
    <citation type="journal article" date="2010" name="J. Bacteriol.">
        <title>Genome sequences of Oceanicola granulosus HTCC2516(T) and Oceanicola batsensis HTCC2597(TDelta).</title>
        <authorList>
            <person name="Thrash J.C."/>
            <person name="Cho J.C."/>
            <person name="Vergin K.L."/>
            <person name="Giovannoni S.J."/>
        </authorList>
    </citation>
    <scope>NUCLEOTIDE SEQUENCE [LARGE SCALE GENOMIC DNA]</scope>
    <source>
        <strain evidence="4">ATCC BAA-863 / DSM 15984 / KCTC 12145 / HTCC2597</strain>
    </source>
</reference>
<dbReference type="EMBL" id="AAMO01000004">
    <property type="protein sequence ID" value="EAQ03490.1"/>
    <property type="molecule type" value="Genomic_DNA"/>
</dbReference>
<dbReference type="HOGENOM" id="CLU_098273_1_0_5"/>
<comment type="caution">
    <text evidence="3">The sequence shown here is derived from an EMBL/GenBank/DDBJ whole genome shotgun (WGS) entry which is preliminary data.</text>
</comment>
<dbReference type="OrthoDB" id="5565855at2"/>
<dbReference type="InterPro" id="IPR009739">
    <property type="entry name" value="LprI-like_N"/>
</dbReference>
<dbReference type="STRING" id="252305.OB2597_02682"/>
<feature type="chain" id="PRO_5002658814" description="Lysozyme inhibitor LprI-like N-terminal domain-containing protein" evidence="1">
    <location>
        <begin position="22"/>
        <end position="202"/>
    </location>
</feature>